<comment type="caution">
    <text evidence="2">The sequence shown here is derived from an EMBL/GenBank/DDBJ whole genome shotgun (WGS) entry which is preliminary data.</text>
</comment>
<accession>A0ABQ5GJG0</accession>
<feature type="compositionally biased region" description="Polar residues" evidence="1">
    <location>
        <begin position="202"/>
        <end position="213"/>
    </location>
</feature>
<feature type="region of interest" description="Disordered" evidence="1">
    <location>
        <begin position="202"/>
        <end position="236"/>
    </location>
</feature>
<evidence type="ECO:0000313" key="2">
    <source>
        <dbReference type="EMBL" id="GJT75341.1"/>
    </source>
</evidence>
<dbReference type="Proteomes" id="UP001151760">
    <property type="component" value="Unassembled WGS sequence"/>
</dbReference>
<reference evidence="2" key="2">
    <citation type="submission" date="2022-01" db="EMBL/GenBank/DDBJ databases">
        <authorList>
            <person name="Yamashiro T."/>
            <person name="Shiraishi A."/>
            <person name="Satake H."/>
            <person name="Nakayama K."/>
        </authorList>
    </citation>
    <scope>NUCLEOTIDE SEQUENCE</scope>
</reference>
<evidence type="ECO:0000313" key="3">
    <source>
        <dbReference type="Proteomes" id="UP001151760"/>
    </source>
</evidence>
<dbReference type="PANTHER" id="PTHR48040:SF45">
    <property type="entry name" value="PLEIOTROPIC DRUG RESISTANCE PROTEIN 1-LIKE"/>
    <property type="match status" value="1"/>
</dbReference>
<evidence type="ECO:0000256" key="1">
    <source>
        <dbReference type="SAM" id="MobiDB-lite"/>
    </source>
</evidence>
<dbReference type="PANTHER" id="PTHR48040">
    <property type="entry name" value="PLEIOTROPIC DRUG RESISTANCE PROTEIN 1-LIKE ISOFORM X1"/>
    <property type="match status" value="1"/>
</dbReference>
<sequence>MKAQGVTQDKLELLKDVSGCFRPGVLTAGKTTLMDVLAGQKIGGYTEGRISISGYPKKQETCSHSKLTFIPRMSPSQNPCNILHGYGYILKLILQPESDVELTPLSEALVGLPGVNRLSTEQRKTDTTTSPLCCLPTLLESMIYIKKKVSSSQGPIPTTLKNFSMSQKDKALQEFVQDQWLCDTANDIVRVYAGHLVPDINTSGRQSGHQSGCRTGIRRRNASSDIPGKRHDTIEDNAGKVPHAESTVVMSSIRYNTPSVAGGILGIIEGHRSKNLLQQEPRTRDMYQQ</sequence>
<keyword evidence="3" id="KW-1185">Reference proteome</keyword>
<organism evidence="2 3">
    <name type="scientific">Tanacetum coccineum</name>
    <dbReference type="NCBI Taxonomy" id="301880"/>
    <lineage>
        <taxon>Eukaryota</taxon>
        <taxon>Viridiplantae</taxon>
        <taxon>Streptophyta</taxon>
        <taxon>Embryophyta</taxon>
        <taxon>Tracheophyta</taxon>
        <taxon>Spermatophyta</taxon>
        <taxon>Magnoliopsida</taxon>
        <taxon>eudicotyledons</taxon>
        <taxon>Gunneridae</taxon>
        <taxon>Pentapetalae</taxon>
        <taxon>asterids</taxon>
        <taxon>campanulids</taxon>
        <taxon>Asterales</taxon>
        <taxon>Asteraceae</taxon>
        <taxon>Asteroideae</taxon>
        <taxon>Anthemideae</taxon>
        <taxon>Anthemidinae</taxon>
        <taxon>Tanacetum</taxon>
    </lineage>
</organism>
<reference evidence="2" key="1">
    <citation type="journal article" date="2022" name="Int. J. Mol. Sci.">
        <title>Draft Genome of Tanacetum Coccineum: Genomic Comparison of Closely Related Tanacetum-Family Plants.</title>
        <authorList>
            <person name="Yamashiro T."/>
            <person name="Shiraishi A."/>
            <person name="Nakayama K."/>
            <person name="Satake H."/>
        </authorList>
    </citation>
    <scope>NUCLEOTIDE SEQUENCE</scope>
</reference>
<name>A0ABQ5GJG0_9ASTR</name>
<proteinExistence type="predicted"/>
<dbReference type="EMBL" id="BQNB010018521">
    <property type="protein sequence ID" value="GJT75341.1"/>
    <property type="molecule type" value="Genomic_DNA"/>
</dbReference>
<protein>
    <submittedName>
        <fullName evidence="2">Uncharacterized protein</fullName>
    </submittedName>
</protein>
<gene>
    <name evidence="2" type="ORF">Tco_1042066</name>
</gene>
<feature type="compositionally biased region" description="Basic and acidic residues" evidence="1">
    <location>
        <begin position="227"/>
        <end position="236"/>
    </location>
</feature>